<protein>
    <submittedName>
        <fullName evidence="1">Uncharacterized protein</fullName>
    </submittedName>
</protein>
<keyword evidence="2" id="KW-1185">Reference proteome</keyword>
<reference evidence="1" key="1">
    <citation type="submission" date="2021-04" db="EMBL/GenBank/DDBJ databases">
        <title>Luteolibacter sp. 32A isolated from the skin of an Anderson's salamander (Ambystoma andersonii).</title>
        <authorList>
            <person name="Spergser J."/>
            <person name="Busse H.-J."/>
        </authorList>
    </citation>
    <scope>NUCLEOTIDE SEQUENCE</scope>
    <source>
        <strain evidence="1">32A</strain>
    </source>
</reference>
<evidence type="ECO:0000313" key="2">
    <source>
        <dbReference type="Proteomes" id="UP000676169"/>
    </source>
</evidence>
<name>A0A975PF29_9BACT</name>
<dbReference type="EMBL" id="CP073100">
    <property type="protein sequence ID" value="QUE51788.1"/>
    <property type="molecule type" value="Genomic_DNA"/>
</dbReference>
<organism evidence="1 2">
    <name type="scientific">Luteolibacter ambystomatis</name>
    <dbReference type="NCBI Taxonomy" id="2824561"/>
    <lineage>
        <taxon>Bacteria</taxon>
        <taxon>Pseudomonadati</taxon>
        <taxon>Verrucomicrobiota</taxon>
        <taxon>Verrucomicrobiia</taxon>
        <taxon>Verrucomicrobiales</taxon>
        <taxon>Verrucomicrobiaceae</taxon>
        <taxon>Luteolibacter</taxon>
    </lineage>
</organism>
<accession>A0A975PF29</accession>
<dbReference type="KEGG" id="lamb:KBB96_02600"/>
<dbReference type="Proteomes" id="UP000676169">
    <property type="component" value="Chromosome"/>
</dbReference>
<sequence>MTTTGPSLPSADHVLRLRPAPEAIFQAIAPIHRLYMHARNIGAELAAIQPLGMPLLDEDSGSVFFPEGGLNLDLTHLKGVHAVRIDKLLHPAPAVEFDFEERSCALSLVALDESADYGPFVEDLRALGESAIPHAELNRWRSELDPPPCLCPHCSQAADRRVLHATRHPLTLILEEASVLHLPLMCRIQSPHLGMVTRLIPGRAKLRNGCIEVIDASGHGLLHIKLEYAHSLWVLPIRIDGEPWSAIRVYDMLGQLNLEIATPDPAIERNWRSICEGDSTHYRAEPEI</sequence>
<dbReference type="AlphaFoldDB" id="A0A975PF29"/>
<gene>
    <name evidence="1" type="ORF">KBB96_02600</name>
</gene>
<evidence type="ECO:0000313" key="1">
    <source>
        <dbReference type="EMBL" id="QUE51788.1"/>
    </source>
</evidence>
<proteinExistence type="predicted"/>
<dbReference type="RefSeq" id="WP_211631961.1">
    <property type="nucleotide sequence ID" value="NZ_CP073100.1"/>
</dbReference>